<dbReference type="SUPFAM" id="SSF46689">
    <property type="entry name" value="Homeodomain-like"/>
    <property type="match status" value="2"/>
</dbReference>
<dbReference type="PROSITE" id="PS01124">
    <property type="entry name" value="HTH_ARAC_FAMILY_2"/>
    <property type="match status" value="1"/>
</dbReference>
<keyword evidence="6" id="KW-1185">Reference proteome</keyword>
<dbReference type="PANTHER" id="PTHR46796:SF6">
    <property type="entry name" value="ARAC SUBFAMILY"/>
    <property type="match status" value="1"/>
</dbReference>
<dbReference type="InterPro" id="IPR020449">
    <property type="entry name" value="Tscrpt_reg_AraC-type_HTH"/>
</dbReference>
<dbReference type="PROSITE" id="PS00041">
    <property type="entry name" value="HTH_ARAC_FAMILY_1"/>
    <property type="match status" value="1"/>
</dbReference>
<dbReference type="InterPro" id="IPR009057">
    <property type="entry name" value="Homeodomain-like_sf"/>
</dbReference>
<evidence type="ECO:0000313" key="5">
    <source>
        <dbReference type="EMBL" id="MEB8339027.1"/>
    </source>
</evidence>
<keyword evidence="2" id="KW-0238">DNA-binding</keyword>
<evidence type="ECO:0000256" key="2">
    <source>
        <dbReference type="ARBA" id="ARBA00023125"/>
    </source>
</evidence>
<dbReference type="Gene3D" id="1.10.10.60">
    <property type="entry name" value="Homeodomain-like"/>
    <property type="match status" value="2"/>
</dbReference>
<organism evidence="5 6">
    <name type="scientific">Streptomyces endophyticus</name>
    <dbReference type="NCBI Taxonomy" id="714166"/>
    <lineage>
        <taxon>Bacteria</taxon>
        <taxon>Bacillati</taxon>
        <taxon>Actinomycetota</taxon>
        <taxon>Actinomycetes</taxon>
        <taxon>Kitasatosporales</taxon>
        <taxon>Streptomycetaceae</taxon>
        <taxon>Streptomyces</taxon>
    </lineage>
</organism>
<dbReference type="PRINTS" id="PR00032">
    <property type="entry name" value="HTHARAC"/>
</dbReference>
<reference evidence="5 6" key="1">
    <citation type="submission" date="2022-10" db="EMBL/GenBank/DDBJ databases">
        <authorList>
            <person name="Xie J."/>
            <person name="Shen N."/>
        </authorList>
    </citation>
    <scope>NUCLEOTIDE SEQUENCE [LARGE SCALE GENOMIC DNA]</scope>
    <source>
        <strain evidence="5 6">YIM65594</strain>
    </source>
</reference>
<dbReference type="Proteomes" id="UP001354931">
    <property type="component" value="Unassembled WGS sequence"/>
</dbReference>
<dbReference type="InterPro" id="IPR050204">
    <property type="entry name" value="AraC_XylS_family_regulators"/>
</dbReference>
<comment type="caution">
    <text evidence="5">The sequence shown here is derived from an EMBL/GenBank/DDBJ whole genome shotgun (WGS) entry which is preliminary data.</text>
</comment>
<gene>
    <name evidence="5" type="ORF">OKJ99_16165</name>
</gene>
<accession>A0ABU6F8A0</accession>
<sequence>AGIAIASAGPGRELALGAIEEVLLLATGSTAAAGRAAAAPHDPRMRQADAIIAADPGGPHTVRSLARQVTLSPSRFAHLYAEQTGRTPMQAVRAARLGHAQRLLDATDLDIGQVARASGFASPFHFSRAFRERFGVPPSGYRAGASVTLPE</sequence>
<proteinExistence type="predicted"/>
<evidence type="ECO:0000256" key="1">
    <source>
        <dbReference type="ARBA" id="ARBA00023015"/>
    </source>
</evidence>
<dbReference type="EMBL" id="JAOZYC010000108">
    <property type="protein sequence ID" value="MEB8339027.1"/>
    <property type="molecule type" value="Genomic_DNA"/>
</dbReference>
<feature type="domain" description="HTH araC/xylS-type" evidence="4">
    <location>
        <begin position="46"/>
        <end position="144"/>
    </location>
</feature>
<dbReference type="SMART" id="SM00342">
    <property type="entry name" value="HTH_ARAC"/>
    <property type="match status" value="1"/>
</dbReference>
<dbReference type="Pfam" id="PF12833">
    <property type="entry name" value="HTH_18"/>
    <property type="match status" value="1"/>
</dbReference>
<dbReference type="InterPro" id="IPR018060">
    <property type="entry name" value="HTH_AraC"/>
</dbReference>
<evidence type="ECO:0000259" key="4">
    <source>
        <dbReference type="PROSITE" id="PS01124"/>
    </source>
</evidence>
<keyword evidence="1" id="KW-0805">Transcription regulation</keyword>
<name>A0ABU6F8A0_9ACTN</name>
<evidence type="ECO:0000313" key="6">
    <source>
        <dbReference type="Proteomes" id="UP001354931"/>
    </source>
</evidence>
<feature type="non-terminal residue" evidence="5">
    <location>
        <position position="1"/>
    </location>
</feature>
<protein>
    <submittedName>
        <fullName evidence="5">AraC family transcriptional regulator</fullName>
    </submittedName>
</protein>
<evidence type="ECO:0000256" key="3">
    <source>
        <dbReference type="ARBA" id="ARBA00023163"/>
    </source>
</evidence>
<keyword evidence="3" id="KW-0804">Transcription</keyword>
<dbReference type="PANTHER" id="PTHR46796">
    <property type="entry name" value="HTH-TYPE TRANSCRIPTIONAL ACTIVATOR RHAS-RELATED"/>
    <property type="match status" value="1"/>
</dbReference>
<dbReference type="RefSeq" id="WP_326016913.1">
    <property type="nucleotide sequence ID" value="NZ_JAOZYC010000108.1"/>
</dbReference>
<dbReference type="InterPro" id="IPR018062">
    <property type="entry name" value="HTH_AraC-typ_CS"/>
</dbReference>